<keyword evidence="8" id="KW-0472">Membrane</keyword>
<organism evidence="10 11">
    <name type="scientific">Datura stramonium</name>
    <name type="common">Jimsonweed</name>
    <name type="synonym">Common thornapple</name>
    <dbReference type="NCBI Taxonomy" id="4076"/>
    <lineage>
        <taxon>Eukaryota</taxon>
        <taxon>Viridiplantae</taxon>
        <taxon>Streptophyta</taxon>
        <taxon>Embryophyta</taxon>
        <taxon>Tracheophyta</taxon>
        <taxon>Spermatophyta</taxon>
        <taxon>Magnoliopsida</taxon>
        <taxon>eudicotyledons</taxon>
        <taxon>Gunneridae</taxon>
        <taxon>Pentapetalae</taxon>
        <taxon>asterids</taxon>
        <taxon>lamiids</taxon>
        <taxon>Solanales</taxon>
        <taxon>Solanaceae</taxon>
        <taxon>Solanoideae</taxon>
        <taxon>Datureae</taxon>
        <taxon>Datura</taxon>
    </lineage>
</organism>
<proteinExistence type="predicted"/>
<evidence type="ECO:0000256" key="4">
    <source>
        <dbReference type="ARBA" id="ARBA00022640"/>
    </source>
</evidence>
<sequence>MPNTPGRFRWVSPRAGLGNRGALLIKGNKPLWIHGLFVLVTRRAYLLACSASTRVSIVGLSEVTRAEAKANHYTYHKGVKYNCGYKVKYELEFTSLEDEGSDKVRLGVILQQRFCEIFVVVNRYTIFVPVMDYCHRLVWSGNMVFDPYGLTEKVQPVNPVLGMKAFVVAETMWYGSTTTPIELFGPTHYQWDQGYFSQEIYRRFSVGLVENQSLSEAWSKIPEK</sequence>
<evidence type="ECO:0000256" key="5">
    <source>
        <dbReference type="ARBA" id="ARBA00022692"/>
    </source>
</evidence>
<dbReference type="Pfam" id="PF00421">
    <property type="entry name" value="PSII"/>
    <property type="match status" value="1"/>
</dbReference>
<evidence type="ECO:0000256" key="8">
    <source>
        <dbReference type="ARBA" id="ARBA00023136"/>
    </source>
</evidence>
<dbReference type="SUPFAM" id="SSF161077">
    <property type="entry name" value="Photosystem II antenna protein-like"/>
    <property type="match status" value="1"/>
</dbReference>
<evidence type="ECO:0000256" key="2">
    <source>
        <dbReference type="ARBA" id="ARBA00022494"/>
    </source>
</evidence>
<dbReference type="EMBL" id="JACEIK010000019">
    <property type="protein sequence ID" value="MCD7446688.1"/>
    <property type="molecule type" value="Genomic_DNA"/>
</dbReference>
<evidence type="ECO:0000313" key="10">
    <source>
        <dbReference type="EMBL" id="MCD7446688.1"/>
    </source>
</evidence>
<keyword evidence="11" id="KW-1185">Reference proteome</keyword>
<keyword evidence="2" id="KW-0148">Chlorophyll</keyword>
<evidence type="ECO:0000256" key="1">
    <source>
        <dbReference type="ARBA" id="ARBA00004141"/>
    </source>
</evidence>
<reference evidence="10 11" key="1">
    <citation type="journal article" date="2021" name="BMC Genomics">
        <title>Datura genome reveals duplications of psychoactive alkaloid biosynthetic genes and high mutation rate following tissue culture.</title>
        <authorList>
            <person name="Rajewski A."/>
            <person name="Carter-House D."/>
            <person name="Stajich J."/>
            <person name="Litt A."/>
        </authorList>
    </citation>
    <scope>NUCLEOTIDE SEQUENCE [LARGE SCALE GENOMIC DNA]</scope>
    <source>
        <strain evidence="10">AR-01</strain>
    </source>
</reference>
<keyword evidence="9" id="KW-0604">Photosystem II</keyword>
<evidence type="ECO:0000256" key="9">
    <source>
        <dbReference type="ARBA" id="ARBA00023276"/>
    </source>
</evidence>
<evidence type="ECO:0000313" key="11">
    <source>
        <dbReference type="Proteomes" id="UP000823775"/>
    </source>
</evidence>
<keyword evidence="5" id="KW-0812">Transmembrane</keyword>
<keyword evidence="6" id="KW-1133">Transmembrane helix</keyword>
<accession>A0ABS8RIP4</accession>
<keyword evidence="7" id="KW-0157">Chromophore</keyword>
<dbReference type="Proteomes" id="UP000823775">
    <property type="component" value="Unassembled WGS sequence"/>
</dbReference>
<protein>
    <submittedName>
        <fullName evidence="10">Uncharacterized protein</fullName>
    </submittedName>
</protein>
<dbReference type="InterPro" id="IPR000932">
    <property type="entry name" value="PS_antenna-like"/>
</dbReference>
<gene>
    <name evidence="10" type="ORF">HAX54_014459</name>
</gene>
<keyword evidence="4" id="KW-0934">Plastid</keyword>
<keyword evidence="3" id="KW-0602">Photosynthesis</keyword>
<evidence type="ECO:0000256" key="7">
    <source>
        <dbReference type="ARBA" id="ARBA00022991"/>
    </source>
</evidence>
<comment type="caution">
    <text evidence="10">The sequence shown here is derived from an EMBL/GenBank/DDBJ whole genome shotgun (WGS) entry which is preliminary data.</text>
</comment>
<dbReference type="InterPro" id="IPR036001">
    <property type="entry name" value="PS_II_antenna-like_sf"/>
</dbReference>
<dbReference type="Gene3D" id="3.10.680.10">
    <property type="entry name" value="Photosystem II CP47 reaction center protein"/>
    <property type="match status" value="1"/>
</dbReference>
<comment type="subcellular location">
    <subcellularLocation>
        <location evidence="1">Membrane</location>
        <topology evidence="1">Multi-pass membrane protein</topology>
    </subcellularLocation>
</comment>
<name>A0ABS8RIP4_DATST</name>
<evidence type="ECO:0000256" key="6">
    <source>
        <dbReference type="ARBA" id="ARBA00022989"/>
    </source>
</evidence>
<evidence type="ECO:0000256" key="3">
    <source>
        <dbReference type="ARBA" id="ARBA00022531"/>
    </source>
</evidence>